<evidence type="ECO:0000256" key="3">
    <source>
        <dbReference type="ARBA" id="ARBA00022676"/>
    </source>
</evidence>
<evidence type="ECO:0000259" key="6">
    <source>
        <dbReference type="Pfam" id="PF06925"/>
    </source>
</evidence>
<dbReference type="RefSeq" id="WP_165100391.1">
    <property type="nucleotide sequence ID" value="NZ_JAAKGU010000008.1"/>
</dbReference>
<dbReference type="EMBL" id="JAAKGU010000008">
    <property type="protein sequence ID" value="NGM84099.1"/>
    <property type="molecule type" value="Genomic_DNA"/>
</dbReference>
<evidence type="ECO:0008006" key="9">
    <source>
        <dbReference type="Google" id="ProtNLM"/>
    </source>
</evidence>
<accession>A0A6M1PKX4</accession>
<dbReference type="Proteomes" id="UP000480151">
    <property type="component" value="Unassembled WGS sequence"/>
</dbReference>
<sequence length="260" mass="29297">MSPADNVPIFTVLTDYCLQGRWFHPRTIKYFNPSESIKLELMKVGVAEERISVSGIPVRAAFAESADHAVLIRKHGLREDRLNILLSAGANGVSTKVRKILKSVLEHTDFESIVLCENNQKLRLSIEADYRNNKRVHILGYTDEIHELMSVSLCLLTKAGRMTLIEALALSLPVIVYCPLPGQEAGNAKAQSRQKVLYIASTEKELIGRLLLLEMKPYREEITRQMNDISQKNAAERIVSEVLEILEHRPSYLGQPVHSL</sequence>
<gene>
    <name evidence="7" type="ORF">G5B47_16900</name>
</gene>
<dbReference type="Pfam" id="PF04101">
    <property type="entry name" value="Glyco_tran_28_C"/>
    <property type="match status" value="1"/>
</dbReference>
<dbReference type="InterPro" id="IPR009695">
    <property type="entry name" value="Diacylglyc_glucosyltr_N"/>
</dbReference>
<proteinExistence type="inferred from homology"/>
<evidence type="ECO:0000313" key="7">
    <source>
        <dbReference type="EMBL" id="NGM84099.1"/>
    </source>
</evidence>
<dbReference type="Gene3D" id="3.40.50.2000">
    <property type="entry name" value="Glycogen Phosphorylase B"/>
    <property type="match status" value="1"/>
</dbReference>
<organism evidence="7 8">
    <name type="scientific">Paenibacillus apii</name>
    <dbReference type="NCBI Taxonomy" id="1850370"/>
    <lineage>
        <taxon>Bacteria</taxon>
        <taxon>Bacillati</taxon>
        <taxon>Bacillota</taxon>
        <taxon>Bacilli</taxon>
        <taxon>Bacillales</taxon>
        <taxon>Paenibacillaceae</taxon>
        <taxon>Paenibacillus</taxon>
    </lineage>
</organism>
<comment type="caution">
    <text evidence="7">The sequence shown here is derived from an EMBL/GenBank/DDBJ whole genome shotgun (WGS) entry which is preliminary data.</text>
</comment>
<dbReference type="InterPro" id="IPR050519">
    <property type="entry name" value="Glycosyltransf_28_UgtP"/>
</dbReference>
<protein>
    <recommendedName>
        <fullName evidence="9">Glycosyl transferase family 28 C-terminal domain-containing protein</fullName>
    </recommendedName>
</protein>
<keyword evidence="8" id="KW-1185">Reference proteome</keyword>
<dbReference type="GO" id="GO:0016758">
    <property type="term" value="F:hexosyltransferase activity"/>
    <property type="evidence" value="ECO:0007669"/>
    <property type="project" value="InterPro"/>
</dbReference>
<dbReference type="PANTHER" id="PTHR43025">
    <property type="entry name" value="MONOGALACTOSYLDIACYLGLYCEROL SYNTHASE"/>
    <property type="match status" value="1"/>
</dbReference>
<dbReference type="SUPFAM" id="SSF53756">
    <property type="entry name" value="UDP-Glycosyltransferase/glycogen phosphorylase"/>
    <property type="match status" value="1"/>
</dbReference>
<evidence type="ECO:0000256" key="1">
    <source>
        <dbReference type="ARBA" id="ARBA00004370"/>
    </source>
</evidence>
<evidence type="ECO:0000256" key="2">
    <source>
        <dbReference type="ARBA" id="ARBA00006962"/>
    </source>
</evidence>
<feature type="domain" description="Diacylglycerol glucosyltransferase N-terminal" evidence="6">
    <location>
        <begin position="6"/>
        <end position="58"/>
    </location>
</feature>
<comment type="similarity">
    <text evidence="2">Belongs to the glycosyltransferase 28 family.</text>
</comment>
<dbReference type="GO" id="GO:0009247">
    <property type="term" value="P:glycolipid biosynthetic process"/>
    <property type="evidence" value="ECO:0007669"/>
    <property type="project" value="InterPro"/>
</dbReference>
<feature type="domain" description="Glycosyl transferase family 28 C-terminal" evidence="5">
    <location>
        <begin position="87"/>
        <end position="235"/>
    </location>
</feature>
<evidence type="ECO:0000259" key="5">
    <source>
        <dbReference type="Pfam" id="PF04101"/>
    </source>
</evidence>
<evidence type="ECO:0000256" key="4">
    <source>
        <dbReference type="ARBA" id="ARBA00022679"/>
    </source>
</evidence>
<dbReference type="InterPro" id="IPR007235">
    <property type="entry name" value="Glyco_trans_28_C"/>
</dbReference>
<keyword evidence="4" id="KW-0808">Transferase</keyword>
<keyword evidence="3" id="KW-0328">Glycosyltransferase</keyword>
<comment type="subcellular location">
    <subcellularLocation>
        <location evidence="1">Membrane</location>
    </subcellularLocation>
</comment>
<reference evidence="7 8" key="1">
    <citation type="submission" date="2020-02" db="EMBL/GenBank/DDBJ databases">
        <authorList>
            <person name="Gao J."/>
            <person name="Sun J."/>
        </authorList>
    </citation>
    <scope>NUCLEOTIDE SEQUENCE [LARGE SCALE GENOMIC DNA]</scope>
    <source>
        <strain evidence="7 8">7124</strain>
    </source>
</reference>
<evidence type="ECO:0000313" key="8">
    <source>
        <dbReference type="Proteomes" id="UP000480151"/>
    </source>
</evidence>
<name>A0A6M1PKX4_9BACL</name>
<dbReference type="AlphaFoldDB" id="A0A6M1PKX4"/>
<dbReference type="GO" id="GO:0016020">
    <property type="term" value="C:membrane"/>
    <property type="evidence" value="ECO:0007669"/>
    <property type="project" value="UniProtKB-SubCell"/>
</dbReference>
<dbReference type="Pfam" id="PF06925">
    <property type="entry name" value="MGDG_synth"/>
    <property type="match status" value="1"/>
</dbReference>
<dbReference type="PANTHER" id="PTHR43025:SF3">
    <property type="entry name" value="MONOGALACTOSYLDIACYLGLYCEROL SYNTHASE 1, CHLOROPLASTIC"/>
    <property type="match status" value="1"/>
</dbReference>